<evidence type="ECO:0000313" key="1">
    <source>
        <dbReference type="EMBL" id="AXT45968.1"/>
    </source>
</evidence>
<gene>
    <name evidence="1" type="ORF">D1345_07155</name>
</gene>
<dbReference type="KEGG" id="crz:D1345_07155"/>
<dbReference type="Proteomes" id="UP000259465">
    <property type="component" value="Chromosome"/>
</dbReference>
<dbReference type="RefSeq" id="WP_019104093.1">
    <property type="nucleotide sequence ID" value="NZ_CP031968.1"/>
</dbReference>
<dbReference type="AlphaFoldDB" id="A0AAD0W8P5"/>
<proteinExistence type="predicted"/>
<name>A0AAD0W8P5_9NEIS</name>
<keyword evidence="2" id="KW-1185">Reference proteome</keyword>
<sequence length="116" mass="12614">MPQLFQVSVDNALLNACSQENQPIQLSISIGNHKVSDITLSQGDIENIVTHSAAFSVNDLKADNGMTTIVLQLSSGLCEQDILKSMHAPWRAYSLPTEARNTPQHIMLSGASGDHW</sequence>
<accession>A0AAD0W8P5</accession>
<protein>
    <submittedName>
        <fullName evidence="1">Uncharacterized protein</fullName>
    </submittedName>
</protein>
<reference evidence="1 2" key="1">
    <citation type="submission" date="2018-08" db="EMBL/GenBank/DDBJ databases">
        <title>Complete genome sequence of JP2-74.</title>
        <authorList>
            <person name="Wu L."/>
        </authorList>
    </citation>
    <scope>NUCLEOTIDE SEQUENCE [LARGE SCALE GENOMIC DNA]</scope>
    <source>
        <strain evidence="1 2">JP2-74</strain>
    </source>
</reference>
<evidence type="ECO:0000313" key="2">
    <source>
        <dbReference type="Proteomes" id="UP000259465"/>
    </source>
</evidence>
<dbReference type="EMBL" id="CP031968">
    <property type="protein sequence ID" value="AXT45968.1"/>
    <property type="molecule type" value="Genomic_DNA"/>
</dbReference>
<dbReference type="GeneID" id="58559293"/>
<organism evidence="1 2">
    <name type="scientific">Chromobacterium rhizoryzae</name>
    <dbReference type="NCBI Taxonomy" id="1778675"/>
    <lineage>
        <taxon>Bacteria</taxon>
        <taxon>Pseudomonadati</taxon>
        <taxon>Pseudomonadota</taxon>
        <taxon>Betaproteobacteria</taxon>
        <taxon>Neisseriales</taxon>
        <taxon>Chromobacteriaceae</taxon>
        <taxon>Chromobacterium</taxon>
    </lineage>
</organism>